<keyword evidence="2" id="KW-0472">Membrane</keyword>
<evidence type="ECO:0000256" key="2">
    <source>
        <dbReference type="SAM" id="Phobius"/>
    </source>
</evidence>
<feature type="domain" description="DUF7597" evidence="3">
    <location>
        <begin position="393"/>
        <end position="516"/>
    </location>
</feature>
<proteinExistence type="predicted"/>
<evidence type="ECO:0000313" key="5">
    <source>
        <dbReference type="Proteomes" id="UP001164776"/>
    </source>
</evidence>
<keyword evidence="2" id="KW-0812">Transmembrane</keyword>
<name>A0A9W7X9G5_9POAL</name>
<evidence type="ECO:0000256" key="1">
    <source>
        <dbReference type="SAM" id="MobiDB-lite"/>
    </source>
</evidence>
<keyword evidence="5" id="KW-1185">Reference proteome</keyword>
<feature type="compositionally biased region" description="Pro residues" evidence="1">
    <location>
        <begin position="351"/>
        <end position="382"/>
    </location>
</feature>
<evidence type="ECO:0000313" key="4">
    <source>
        <dbReference type="EMBL" id="KAJ1255823.1"/>
    </source>
</evidence>
<dbReference type="AlphaFoldDB" id="A0A9W7X9G5"/>
<protein>
    <recommendedName>
        <fullName evidence="3">DUF7597 domain-containing protein</fullName>
    </recommendedName>
</protein>
<feature type="region of interest" description="Disordered" evidence="1">
    <location>
        <begin position="302"/>
        <end position="393"/>
    </location>
</feature>
<feature type="transmembrane region" description="Helical" evidence="2">
    <location>
        <begin position="863"/>
        <end position="888"/>
    </location>
</feature>
<accession>A0A9W7X9G5</accession>
<dbReference type="Pfam" id="PF24530">
    <property type="entry name" value="DUF7597"/>
    <property type="match status" value="1"/>
</dbReference>
<dbReference type="Proteomes" id="UP001164776">
    <property type="component" value="Unassembled WGS sequence"/>
</dbReference>
<feature type="compositionally biased region" description="Polar residues" evidence="1">
    <location>
        <begin position="330"/>
        <end position="349"/>
    </location>
</feature>
<reference evidence="4 5" key="1">
    <citation type="submission" date="2022-10" db="EMBL/GenBank/DDBJ databases">
        <title>WGS assembly of Paspalum vaginatum 540-79.</title>
        <authorList>
            <person name="Sun G."/>
            <person name="Wase N."/>
            <person name="Shu S."/>
            <person name="Jenkins J."/>
            <person name="Zhou B."/>
            <person name="Torres-Rodriguez J."/>
            <person name="Chen C."/>
            <person name="Sandor L."/>
            <person name="Plott C."/>
            <person name="Yoshinga Y."/>
            <person name="Daum C."/>
            <person name="Qi P."/>
            <person name="Barry K."/>
            <person name="Lipzen A."/>
            <person name="Berry L."/>
            <person name="Pedersen C."/>
            <person name="Gottilla T."/>
            <person name="Foltz A."/>
            <person name="Yu H."/>
            <person name="O'Malley R."/>
            <person name="Zhang C."/>
            <person name="Devos K."/>
            <person name="Sigmon B."/>
            <person name="Yu B."/>
            <person name="Obata T."/>
            <person name="Schmutz J."/>
            <person name="Schnable J."/>
        </authorList>
    </citation>
    <scope>NUCLEOTIDE SEQUENCE [LARGE SCALE GENOMIC DNA]</scope>
    <source>
        <strain evidence="5">cv. 540-79</strain>
    </source>
</reference>
<comment type="caution">
    <text evidence="4">The sequence shown here is derived from an EMBL/GenBank/DDBJ whole genome shotgun (WGS) entry which is preliminary data.</text>
</comment>
<dbReference type="OrthoDB" id="696760at2759"/>
<keyword evidence="2" id="KW-1133">Transmembrane helix</keyword>
<evidence type="ECO:0000259" key="3">
    <source>
        <dbReference type="Pfam" id="PF24530"/>
    </source>
</evidence>
<dbReference type="EMBL" id="MU629634">
    <property type="protein sequence ID" value="KAJ1255823.1"/>
    <property type="molecule type" value="Genomic_DNA"/>
</dbReference>
<organism evidence="4 5">
    <name type="scientific">Paspalum vaginatum</name>
    <name type="common">seashore paspalum</name>
    <dbReference type="NCBI Taxonomy" id="158149"/>
    <lineage>
        <taxon>Eukaryota</taxon>
        <taxon>Viridiplantae</taxon>
        <taxon>Streptophyta</taxon>
        <taxon>Embryophyta</taxon>
        <taxon>Tracheophyta</taxon>
        <taxon>Spermatophyta</taxon>
        <taxon>Magnoliopsida</taxon>
        <taxon>Liliopsida</taxon>
        <taxon>Poales</taxon>
        <taxon>Poaceae</taxon>
        <taxon>PACMAD clade</taxon>
        <taxon>Panicoideae</taxon>
        <taxon>Andropogonodae</taxon>
        <taxon>Paspaleae</taxon>
        <taxon>Paspalinae</taxon>
        <taxon>Paspalum</taxon>
    </lineage>
</organism>
<dbReference type="PANTHER" id="PTHR33075">
    <property type="entry name" value="OS02G0499800 PROTEIN"/>
    <property type="match status" value="1"/>
</dbReference>
<sequence>MGSSSGLVDRLDFNTGLQFQDEVRRIFKSPVHHPLPSSNGSFLLLVTFRRFLFRLTEESVALALQSCLGGRAECFHVKFLSNNHFRFSVFSKEVGFYVYKLRRVIGPSFDCFFHLWSNGAPHWEREKLAWEIEQQKLWTEVRRKKPKTFKPKSTKKVSFAKNLVSFPEDFSPGRSAPPLIQFGAFSSSIDLPVKMIFGNRKLLDCSNVHHVPRNEPCTVGSLKDSGIPGGSVGSGSISRAQNSNLNPKDAYLGPACFICLSPKHPPRLCPSNLQCGNCNFLGHSKSLCSARSDSWWWKRKPSGLNKETTVDGIGPDSFGNLDSRAKGPVVSTSPIPPQKQSCPSKSHPLQDTPPPPPPPSPNEENPNHPPASPPYSPSPSSPDPEAAMANFPVNPRPFLVSNLQVEDGWNRPARAHLALGGEPPREHEDYAIVSIEPMNLQDDELRPTLNFVCQFLQEEHRVQVIASHLSPLGLGLIRLRTVAQRDQLVRESPYNLGQNMIVRVVKHDEGINHRSCTYGRICWIMFLAFPLDFQKDLYVQAAVAPYGRLLDWYHDTNKSRILAQVLLLSPNRVPRSLIVSRGTLIGGMGRSWAVPVFILNGHFPDAFPADEDPVPLDGEPHPEHGPLVMGPNPLEPNWQAEQQGAAQNLGAFGGNPHPNPQHMQHHAPIVNEPVQANDDVAIVEDINDDDEDEWPAWNPAPLPVLAPQVPQHPEVPQDFVDLELSGSSMRFLIGQGPDISLDHVMTLSDNSSSSSDASSAEVQSRARFIAARARSAQVLIFGRKELPDTFFRASSSQLLPDGPIVIPNLDFPQEPTGLEIVPWQLVLDAIALQIWPMVVDCLHSGKRRKTDQLQNMQPITLSLLLYQILCSLSCFVLLVTCIKLWFLVLVKTS</sequence>
<dbReference type="InterPro" id="IPR056018">
    <property type="entry name" value="DUF7597"/>
</dbReference>
<gene>
    <name evidence="4" type="ORF">BS78_K154700</name>
</gene>